<keyword evidence="6" id="KW-0406">Ion transport</keyword>
<keyword evidence="3 6" id="KW-0187">Copper transport</keyword>
<feature type="transmembrane region" description="Helical" evidence="6">
    <location>
        <begin position="44"/>
        <end position="64"/>
    </location>
</feature>
<dbReference type="AlphaFoldDB" id="A0A2G5D4M0"/>
<evidence type="ECO:0000256" key="3">
    <source>
        <dbReference type="ARBA" id="ARBA00022796"/>
    </source>
</evidence>
<dbReference type="Proteomes" id="UP000230069">
    <property type="component" value="Unassembled WGS sequence"/>
</dbReference>
<dbReference type="InParanoid" id="A0A2G5D4M0"/>
<gene>
    <name evidence="7" type="ORF">AQUCO_02800281v1</name>
</gene>
<evidence type="ECO:0000256" key="5">
    <source>
        <dbReference type="ARBA" id="ARBA00023136"/>
    </source>
</evidence>
<evidence type="ECO:0000256" key="6">
    <source>
        <dbReference type="RuleBase" id="RU367022"/>
    </source>
</evidence>
<dbReference type="EMBL" id="KZ305045">
    <property type="protein sequence ID" value="PIA38455.1"/>
    <property type="molecule type" value="Genomic_DNA"/>
</dbReference>
<protein>
    <recommendedName>
        <fullName evidence="6">Copper transport protein</fullName>
    </recommendedName>
</protein>
<evidence type="ECO:0000256" key="2">
    <source>
        <dbReference type="ARBA" id="ARBA00022692"/>
    </source>
</evidence>
<dbReference type="PANTHER" id="PTHR12483:SF24">
    <property type="entry name" value="COPPER TRANSPORTER 2-RELATED"/>
    <property type="match status" value="1"/>
</dbReference>
<dbReference type="InterPro" id="IPR007274">
    <property type="entry name" value="Cop_transporter"/>
</dbReference>
<keyword evidence="8" id="KW-1185">Reference proteome</keyword>
<keyword evidence="6" id="KW-0813">Transport</keyword>
<keyword evidence="5 6" id="KW-0472">Membrane</keyword>
<comment type="similarity">
    <text evidence="1 6">Belongs to the copper transporter (Ctr) (TC 1.A.56) family. SLC31A subfamily.</text>
</comment>
<keyword evidence="6" id="KW-0186">Copper</keyword>
<evidence type="ECO:0000313" key="8">
    <source>
        <dbReference type="Proteomes" id="UP000230069"/>
    </source>
</evidence>
<dbReference type="GO" id="GO:0005375">
    <property type="term" value="F:copper ion transmembrane transporter activity"/>
    <property type="evidence" value="ECO:0007669"/>
    <property type="project" value="UniProtKB-UniRule"/>
</dbReference>
<organism evidence="7 8">
    <name type="scientific">Aquilegia coerulea</name>
    <name type="common">Rocky mountain columbine</name>
    <dbReference type="NCBI Taxonomy" id="218851"/>
    <lineage>
        <taxon>Eukaryota</taxon>
        <taxon>Viridiplantae</taxon>
        <taxon>Streptophyta</taxon>
        <taxon>Embryophyta</taxon>
        <taxon>Tracheophyta</taxon>
        <taxon>Spermatophyta</taxon>
        <taxon>Magnoliopsida</taxon>
        <taxon>Ranunculales</taxon>
        <taxon>Ranunculaceae</taxon>
        <taxon>Thalictroideae</taxon>
        <taxon>Aquilegia</taxon>
    </lineage>
</organism>
<accession>A0A2G5D4M0</accession>
<evidence type="ECO:0000256" key="4">
    <source>
        <dbReference type="ARBA" id="ARBA00022989"/>
    </source>
</evidence>
<comment type="subcellular location">
    <subcellularLocation>
        <location evidence="6">Membrane</location>
        <topology evidence="6">Multi-pass membrane protein</topology>
    </subcellularLocation>
</comment>
<evidence type="ECO:0000256" key="1">
    <source>
        <dbReference type="ARBA" id="ARBA00006921"/>
    </source>
</evidence>
<feature type="transmembrane region" description="Helical" evidence="6">
    <location>
        <begin position="76"/>
        <end position="103"/>
    </location>
</feature>
<keyword evidence="4 6" id="KW-1133">Transmembrane helix</keyword>
<sequence>MDHDHMPSSTNDSTMQHNIMMHMTFFWGKNTEVLFSGWPGTRSGMYVFALIIVFLLSMLIEWLSHSRIIKQSSSRSHVFAGLVQTFIHTIRVGLSYLVMLAVMSFNGGIFLMVIAGHLVGFLAFGSRVFNHDVVGQDEKQRDLPPMTC</sequence>
<dbReference type="FunCoup" id="A0A2G5D4M0">
    <property type="interactions" value="1769"/>
</dbReference>
<name>A0A2G5D4M0_AQUCA</name>
<dbReference type="Pfam" id="PF04145">
    <property type="entry name" value="Ctr"/>
    <property type="match status" value="2"/>
</dbReference>
<dbReference type="GO" id="GO:0005886">
    <property type="term" value="C:plasma membrane"/>
    <property type="evidence" value="ECO:0007669"/>
    <property type="project" value="TreeGrafter"/>
</dbReference>
<reference evidence="7 8" key="1">
    <citation type="submission" date="2017-09" db="EMBL/GenBank/DDBJ databases">
        <title>WGS assembly of Aquilegia coerulea Goldsmith.</title>
        <authorList>
            <person name="Hodges S."/>
            <person name="Kramer E."/>
            <person name="Nordborg M."/>
            <person name="Tomkins J."/>
            <person name="Borevitz J."/>
            <person name="Derieg N."/>
            <person name="Yan J."/>
            <person name="Mihaltcheva S."/>
            <person name="Hayes R.D."/>
            <person name="Rokhsar D."/>
        </authorList>
    </citation>
    <scope>NUCLEOTIDE SEQUENCE [LARGE SCALE GENOMIC DNA]</scope>
    <source>
        <strain evidence="8">cv. Goldsmith</strain>
    </source>
</reference>
<keyword evidence="2 6" id="KW-0812">Transmembrane</keyword>
<evidence type="ECO:0000313" key="7">
    <source>
        <dbReference type="EMBL" id="PIA38455.1"/>
    </source>
</evidence>
<dbReference type="PANTHER" id="PTHR12483">
    <property type="entry name" value="SOLUTE CARRIER FAMILY 31 COPPER TRANSPORTERS"/>
    <property type="match status" value="1"/>
</dbReference>
<dbReference type="OrthoDB" id="73901at2759"/>
<proteinExistence type="inferred from homology"/>